<dbReference type="KEGG" id="cak:Caul_1812"/>
<dbReference type="EMBL" id="CP000927">
    <property type="protein sequence ID" value="ABZ70941.1"/>
    <property type="molecule type" value="Genomic_DNA"/>
</dbReference>
<protein>
    <recommendedName>
        <fullName evidence="3">Baseplate protein J-like domain-containing protein</fullName>
    </recommendedName>
</protein>
<organism evidence="2">
    <name type="scientific">Caulobacter sp. (strain K31)</name>
    <dbReference type="NCBI Taxonomy" id="366602"/>
    <lineage>
        <taxon>Bacteria</taxon>
        <taxon>Pseudomonadati</taxon>
        <taxon>Pseudomonadota</taxon>
        <taxon>Alphaproteobacteria</taxon>
        <taxon>Caulobacterales</taxon>
        <taxon>Caulobacteraceae</taxon>
        <taxon>Caulobacter</taxon>
    </lineage>
</organism>
<gene>
    <name evidence="2" type="ordered locus">Caul_1812</name>
</gene>
<feature type="compositionally biased region" description="Low complexity" evidence="1">
    <location>
        <begin position="106"/>
        <end position="124"/>
    </location>
</feature>
<sequence>MSLRVESATLGGDGVLTVVIVTPSATEQATPVVTVRDVSGRILPLAPIASAPANPADDLVAPSNLKTVRVMAQPPHPLSDPPSYLLTVDPPGDSAWIAPATPPAAAPTAGTTSSAAASTGSTGSTNIEYTARDFTGLRTMMQSRLAQNLQGDSAWALDHPADPLMTLAEILAARGDYLSYQQDAVGTEAYLSTARRRLSVRRLARLLDYGINDGCNARTWLAFGVAQDVILPAGMAVVTPQPGRLGVVLPPGPLGPGTTVFETMQPLTALTALNDLGRWLVTSANHVIPAQTCSLVLPGQFPGLAAGRVLVFEQIISPDSSAPFGAQAVRLTSVTYAPASGGGGGGSTTIIWHPRDALARDLTVPASGAGLPSLYGNVVLADHGQTTTAALVLNDEGLPASVTGADPVFAAPPPATNAGWDGADPDASLADVPSAAACLIQDPSLAVCQVTLNDGTRDWRPVRDLLRAPSDARLFAVEPEDPAPTTGQRRLLIRFGDGVLGRPAPAGATFSAKVREGHGKTGRVKPRTLVQIPPSSVSGVIRTVLNPLAAAPTPPESAAAARLFAATAFRVQRRGVTPGDWEMLAREHPLVTEVGATAPTGDEQGCHVAIETLAPAQATFDIVRDDLLAYALIGARPTITPLTVVPLNIVMAVYCDPDADIASLRRDLAQALGVGLLPDGGPAFFNPARLTPGRSIPLDDVVSVILAQDGVSWVNLNPDTDPRIRFGRLDDPGSGKRGFTTGSIPVKPTERAQVSADNRRPEDGGVSLYVIVA</sequence>
<reference evidence="2" key="1">
    <citation type="submission" date="2008-01" db="EMBL/GenBank/DDBJ databases">
        <title>Complete sequence of chromosome of Caulobacter sp. K31.</title>
        <authorList>
            <consortium name="US DOE Joint Genome Institute"/>
            <person name="Copeland A."/>
            <person name="Lucas S."/>
            <person name="Lapidus A."/>
            <person name="Barry K."/>
            <person name="Glavina del Rio T."/>
            <person name="Dalin E."/>
            <person name="Tice H."/>
            <person name="Pitluck S."/>
            <person name="Bruce D."/>
            <person name="Goodwin L."/>
            <person name="Thompson L.S."/>
            <person name="Brettin T."/>
            <person name="Detter J.C."/>
            <person name="Han C."/>
            <person name="Schmutz J."/>
            <person name="Larimer F."/>
            <person name="Land M."/>
            <person name="Hauser L."/>
            <person name="Kyrpides N."/>
            <person name="Kim E."/>
            <person name="Stephens C."/>
            <person name="Richardson P."/>
        </authorList>
    </citation>
    <scope>NUCLEOTIDE SEQUENCE [LARGE SCALE GENOMIC DNA]</scope>
    <source>
        <strain evidence="2">K31</strain>
    </source>
</reference>
<dbReference type="AlphaFoldDB" id="B0T4I9"/>
<evidence type="ECO:0008006" key="3">
    <source>
        <dbReference type="Google" id="ProtNLM"/>
    </source>
</evidence>
<dbReference type="OrthoDB" id="9796131at2"/>
<dbReference type="STRING" id="366602.Caul_1812"/>
<name>B0T4I9_CAUSK</name>
<evidence type="ECO:0000313" key="2">
    <source>
        <dbReference type="EMBL" id="ABZ70941.1"/>
    </source>
</evidence>
<dbReference type="eggNOG" id="COG3299">
    <property type="taxonomic scope" value="Bacteria"/>
</dbReference>
<accession>B0T4I9</accession>
<evidence type="ECO:0000256" key="1">
    <source>
        <dbReference type="SAM" id="MobiDB-lite"/>
    </source>
</evidence>
<proteinExistence type="predicted"/>
<feature type="region of interest" description="Disordered" evidence="1">
    <location>
        <begin position="99"/>
        <end position="124"/>
    </location>
</feature>
<dbReference type="HOGENOM" id="CLU_008328_0_0_5"/>